<sequence>MSASDILCYVGPAGDHNDRAMAASPELARAFAEATGRGVRTVGTPVPAEPTAWDVELDRARADLTTMARAAHEVLATGQQLVAANTRCVVALATIPAVLRHRPETVVVWFDAHADIHVPDSTPTGFLGGMAYSGPLGWWDSGLGAGLPDSQAVLVGARDVDPAEVTRLEQGSPAWVASGPGLAQRLAETVGDRPVFVHIDCDVLEPGIVATDYRVADGLTLDDVAACASALSGLDVVGLEIGEFEGPAAHTADDLIRAVSPLLR</sequence>
<dbReference type="GO" id="GO:0005829">
    <property type="term" value="C:cytosol"/>
    <property type="evidence" value="ECO:0007669"/>
    <property type="project" value="TreeGrafter"/>
</dbReference>
<dbReference type="InterPro" id="IPR023696">
    <property type="entry name" value="Ureohydrolase_dom_sf"/>
</dbReference>
<accession>A0A2T0U888</accession>
<comment type="caution">
    <text evidence="5">The sequence shown here is derived from an EMBL/GenBank/DDBJ whole genome shotgun (WGS) entry which is preliminary data.</text>
</comment>
<dbReference type="SUPFAM" id="SSF52768">
    <property type="entry name" value="Arginase/deacetylase"/>
    <property type="match status" value="1"/>
</dbReference>
<keyword evidence="6" id="KW-1185">Reference proteome</keyword>
<dbReference type="AlphaFoldDB" id="A0A2T0U888"/>
<comment type="similarity">
    <text evidence="4">Belongs to the arginase family.</text>
</comment>
<evidence type="ECO:0000256" key="3">
    <source>
        <dbReference type="ARBA" id="ARBA00023211"/>
    </source>
</evidence>
<dbReference type="OrthoDB" id="7331788at2"/>
<dbReference type="Proteomes" id="UP000237822">
    <property type="component" value="Unassembled WGS sequence"/>
</dbReference>
<evidence type="ECO:0000313" key="6">
    <source>
        <dbReference type="Proteomes" id="UP000237822"/>
    </source>
</evidence>
<gene>
    <name evidence="5" type="ORF">BCF74_12551</name>
</gene>
<dbReference type="GO" id="GO:0030145">
    <property type="term" value="F:manganese ion binding"/>
    <property type="evidence" value="ECO:0007669"/>
    <property type="project" value="TreeGrafter"/>
</dbReference>
<dbReference type="PROSITE" id="PS51409">
    <property type="entry name" value="ARGINASE_2"/>
    <property type="match status" value="1"/>
</dbReference>
<dbReference type="InterPro" id="IPR006035">
    <property type="entry name" value="Ureohydrolase"/>
</dbReference>
<proteinExistence type="inferred from homology"/>
<dbReference type="CDD" id="cd09999">
    <property type="entry name" value="Arginase-like_1"/>
    <property type="match status" value="1"/>
</dbReference>
<organism evidence="5 6">
    <name type="scientific">Knoellia remsis</name>
    <dbReference type="NCBI Taxonomy" id="407159"/>
    <lineage>
        <taxon>Bacteria</taxon>
        <taxon>Bacillati</taxon>
        <taxon>Actinomycetota</taxon>
        <taxon>Actinomycetes</taxon>
        <taxon>Micrococcales</taxon>
        <taxon>Intrasporangiaceae</taxon>
        <taxon>Knoellia</taxon>
    </lineage>
</organism>
<dbReference type="EMBL" id="PVTI01000025">
    <property type="protein sequence ID" value="PRY54141.1"/>
    <property type="molecule type" value="Genomic_DNA"/>
</dbReference>
<dbReference type="PANTHER" id="PTHR43782">
    <property type="entry name" value="ARGINASE"/>
    <property type="match status" value="1"/>
</dbReference>
<keyword evidence="1" id="KW-0479">Metal-binding</keyword>
<name>A0A2T0U888_9MICO</name>
<dbReference type="Gene3D" id="3.40.800.10">
    <property type="entry name" value="Ureohydrolase domain"/>
    <property type="match status" value="1"/>
</dbReference>
<evidence type="ECO:0000313" key="5">
    <source>
        <dbReference type="EMBL" id="PRY54141.1"/>
    </source>
</evidence>
<protein>
    <submittedName>
        <fullName evidence="5">Arginase/N-omega-hydroxy-L-arginine amidinohydrolase</fullName>
    </submittedName>
</protein>
<reference evidence="5 6" key="1">
    <citation type="submission" date="2018-03" db="EMBL/GenBank/DDBJ databases">
        <title>Genomic Encyclopedia of Archaeal and Bacterial Type Strains, Phase II (KMG-II): from individual species to whole genera.</title>
        <authorList>
            <person name="Goeker M."/>
        </authorList>
    </citation>
    <scope>NUCLEOTIDE SEQUENCE [LARGE SCALE GENOMIC DNA]</scope>
    <source>
        <strain evidence="5 6">ATCC BAA-1496</strain>
    </source>
</reference>
<dbReference type="PANTHER" id="PTHR43782:SF3">
    <property type="entry name" value="ARGINASE"/>
    <property type="match status" value="1"/>
</dbReference>
<evidence type="ECO:0000256" key="4">
    <source>
        <dbReference type="PROSITE-ProRule" id="PRU00742"/>
    </source>
</evidence>
<evidence type="ECO:0000256" key="2">
    <source>
        <dbReference type="ARBA" id="ARBA00022801"/>
    </source>
</evidence>
<evidence type="ECO:0000256" key="1">
    <source>
        <dbReference type="ARBA" id="ARBA00022723"/>
    </source>
</evidence>
<dbReference type="GO" id="GO:0004053">
    <property type="term" value="F:arginase activity"/>
    <property type="evidence" value="ECO:0007669"/>
    <property type="project" value="TreeGrafter"/>
</dbReference>
<dbReference type="RefSeq" id="WP_106298540.1">
    <property type="nucleotide sequence ID" value="NZ_PVTI01000025.1"/>
</dbReference>
<keyword evidence="3" id="KW-0464">Manganese</keyword>
<dbReference type="Pfam" id="PF00491">
    <property type="entry name" value="Arginase"/>
    <property type="match status" value="1"/>
</dbReference>
<keyword evidence="2 5" id="KW-0378">Hydrolase</keyword>